<dbReference type="AlphaFoldDB" id="A0AAN7LBE2"/>
<dbReference type="InterPro" id="IPR003137">
    <property type="entry name" value="PA_domain"/>
</dbReference>
<feature type="domain" description="PA" evidence="2">
    <location>
        <begin position="154"/>
        <end position="236"/>
    </location>
</feature>
<dbReference type="Gene3D" id="3.50.30.30">
    <property type="match status" value="1"/>
</dbReference>
<gene>
    <name evidence="3" type="ORF">SAY87_018198</name>
</gene>
<dbReference type="EMBL" id="JAXIOK010000002">
    <property type="protein sequence ID" value="KAK4778011.1"/>
    <property type="molecule type" value="Genomic_DNA"/>
</dbReference>
<evidence type="ECO:0000313" key="3">
    <source>
        <dbReference type="EMBL" id="KAK4778011.1"/>
    </source>
</evidence>
<dbReference type="PANTHER" id="PTHR10404">
    <property type="entry name" value="N-ACETYLATED-ALPHA-LINKED ACIDIC DIPEPTIDASE"/>
    <property type="match status" value="1"/>
</dbReference>
<sequence length="257" mass="27332">MSRLAISAVLAVLVITTTTLITPFPSVRDKPSSHYYQSLFLSTSLSDNSSAARHLRALTRRPHVAGTPANAEAAAYVLSTLTSTGFRSHVASYSVLLTYPISRSLSLTLPPPGDPPVTAFSLLQETYENDPYADVTNQVLPTFHGYAKSGTAAGPVLYANYGRVEDFHALELIGVDVEGKIIIARYGKIFRGDIVRNAHQAGAIGVVIFTDRKDYGGGSGGGWFPEGRWMPPSGVQVGTVYSGAGDPTTPGWASKEG</sequence>
<dbReference type="SUPFAM" id="SSF53187">
    <property type="entry name" value="Zn-dependent exopeptidases"/>
    <property type="match status" value="1"/>
</dbReference>
<keyword evidence="4" id="KW-1185">Reference proteome</keyword>
<dbReference type="SUPFAM" id="SSF52025">
    <property type="entry name" value="PA domain"/>
    <property type="match status" value="1"/>
</dbReference>
<organism evidence="3 4">
    <name type="scientific">Trapa incisa</name>
    <dbReference type="NCBI Taxonomy" id="236973"/>
    <lineage>
        <taxon>Eukaryota</taxon>
        <taxon>Viridiplantae</taxon>
        <taxon>Streptophyta</taxon>
        <taxon>Embryophyta</taxon>
        <taxon>Tracheophyta</taxon>
        <taxon>Spermatophyta</taxon>
        <taxon>Magnoliopsida</taxon>
        <taxon>eudicotyledons</taxon>
        <taxon>Gunneridae</taxon>
        <taxon>Pentapetalae</taxon>
        <taxon>rosids</taxon>
        <taxon>malvids</taxon>
        <taxon>Myrtales</taxon>
        <taxon>Lythraceae</taxon>
        <taxon>Trapa</taxon>
    </lineage>
</organism>
<evidence type="ECO:0000259" key="2">
    <source>
        <dbReference type="Pfam" id="PF02225"/>
    </source>
</evidence>
<reference evidence="3 4" key="1">
    <citation type="journal article" date="2023" name="Hortic Res">
        <title>Pangenome of water caltrop reveals structural variations and asymmetric subgenome divergence after allopolyploidization.</title>
        <authorList>
            <person name="Zhang X."/>
            <person name="Chen Y."/>
            <person name="Wang L."/>
            <person name="Yuan Y."/>
            <person name="Fang M."/>
            <person name="Shi L."/>
            <person name="Lu R."/>
            <person name="Comes H.P."/>
            <person name="Ma Y."/>
            <person name="Chen Y."/>
            <person name="Huang G."/>
            <person name="Zhou Y."/>
            <person name="Zheng Z."/>
            <person name="Qiu Y."/>
        </authorList>
    </citation>
    <scope>NUCLEOTIDE SEQUENCE [LARGE SCALE GENOMIC DNA]</scope>
    <source>
        <tissue evidence="3">Roots</tissue>
    </source>
</reference>
<comment type="caution">
    <text evidence="3">The sequence shown here is derived from an EMBL/GenBank/DDBJ whole genome shotgun (WGS) entry which is preliminary data.</text>
</comment>
<dbReference type="GO" id="GO:0004180">
    <property type="term" value="F:carboxypeptidase activity"/>
    <property type="evidence" value="ECO:0007669"/>
    <property type="project" value="TreeGrafter"/>
</dbReference>
<accession>A0AAN7LBE2</accession>
<evidence type="ECO:0000256" key="1">
    <source>
        <dbReference type="ARBA" id="ARBA00023180"/>
    </source>
</evidence>
<dbReference type="InterPro" id="IPR046450">
    <property type="entry name" value="PA_dom_sf"/>
</dbReference>
<dbReference type="Gene3D" id="3.40.630.10">
    <property type="entry name" value="Zn peptidases"/>
    <property type="match status" value="1"/>
</dbReference>
<dbReference type="Pfam" id="PF02225">
    <property type="entry name" value="PA"/>
    <property type="match status" value="1"/>
</dbReference>
<dbReference type="Proteomes" id="UP001345219">
    <property type="component" value="Chromosome 14"/>
</dbReference>
<dbReference type="PANTHER" id="PTHR10404:SF46">
    <property type="entry name" value="VACUOLAR PROTEIN SORTING-ASSOCIATED PROTEIN 70"/>
    <property type="match status" value="1"/>
</dbReference>
<evidence type="ECO:0000313" key="4">
    <source>
        <dbReference type="Proteomes" id="UP001345219"/>
    </source>
</evidence>
<protein>
    <recommendedName>
        <fullName evidence="2">PA domain-containing protein</fullName>
    </recommendedName>
</protein>
<keyword evidence="1" id="KW-0325">Glycoprotein</keyword>
<dbReference type="InterPro" id="IPR039373">
    <property type="entry name" value="Peptidase_M28B"/>
</dbReference>
<name>A0AAN7LBE2_9MYRT</name>
<proteinExistence type="predicted"/>